<dbReference type="EMBL" id="RQGN01000083">
    <property type="protein sequence ID" value="TGL97468.1"/>
    <property type="molecule type" value="Genomic_DNA"/>
</dbReference>
<dbReference type="SUPFAM" id="SSF53448">
    <property type="entry name" value="Nucleotide-diphospho-sugar transferases"/>
    <property type="match status" value="1"/>
</dbReference>
<dbReference type="GO" id="GO:0016740">
    <property type="term" value="F:transferase activity"/>
    <property type="evidence" value="ECO:0007669"/>
    <property type="project" value="UniProtKB-KW"/>
</dbReference>
<gene>
    <name evidence="1" type="ORF">EHQ76_15145</name>
</gene>
<evidence type="ECO:0000313" key="2">
    <source>
        <dbReference type="Proteomes" id="UP000298429"/>
    </source>
</evidence>
<proteinExistence type="predicted"/>
<dbReference type="InterPro" id="IPR029044">
    <property type="entry name" value="Nucleotide-diphossugar_trans"/>
</dbReference>
<protein>
    <submittedName>
        <fullName evidence="1">Glycosyltransferase</fullName>
    </submittedName>
</protein>
<dbReference type="InterPro" id="IPR018641">
    <property type="entry name" value="Trfase_1_rSAM/seldom-assoc"/>
</dbReference>
<dbReference type="RefSeq" id="WP_135671787.1">
    <property type="nucleotide sequence ID" value="NZ_RQGN01000083.1"/>
</dbReference>
<dbReference type="NCBIfam" id="TIGR04282">
    <property type="entry name" value="glyco_like_cofC"/>
    <property type="match status" value="1"/>
</dbReference>
<dbReference type="Gene3D" id="3.90.550.10">
    <property type="entry name" value="Spore Coat Polysaccharide Biosynthesis Protein SpsA, Chain A"/>
    <property type="match status" value="1"/>
</dbReference>
<keyword evidence="1" id="KW-0808">Transferase</keyword>
<dbReference type="PANTHER" id="PTHR36529">
    <property type="entry name" value="SLL1095 PROTEIN"/>
    <property type="match status" value="1"/>
</dbReference>
<dbReference type="AlphaFoldDB" id="A0A5F2B006"/>
<evidence type="ECO:0000313" key="1">
    <source>
        <dbReference type="EMBL" id="TGL97468.1"/>
    </source>
</evidence>
<dbReference type="OrthoDB" id="9810303at2"/>
<name>A0A5F2B006_9LEPT</name>
<sequence>MNSKETLILFLRNPVVGQVKTRLAQSLGNEAALAVYEQLVELTQKQVNTLDLPLRLYFDSIPEFVSSKWGERYSAHLQVGEDLGSKMSNAFLETFASGAEKAVIIGSDCPDLEAKHIREAFSALDQSDAVLGPAVDGGYYLLGAKTHFPEIFKEIPWSTDRVFGITLEKLQLSRKNVWVLPKLNDVDEATDLDPYLRSGKINL</sequence>
<comment type="caution">
    <text evidence="1">The sequence shown here is derived from an EMBL/GenBank/DDBJ whole genome shotgun (WGS) entry which is preliminary data.</text>
</comment>
<dbReference type="Pfam" id="PF09837">
    <property type="entry name" value="DUF2064"/>
    <property type="match status" value="1"/>
</dbReference>
<organism evidence="1 2">
    <name type="scientific">Leptospira barantonii</name>
    <dbReference type="NCBI Taxonomy" id="2023184"/>
    <lineage>
        <taxon>Bacteria</taxon>
        <taxon>Pseudomonadati</taxon>
        <taxon>Spirochaetota</taxon>
        <taxon>Spirochaetia</taxon>
        <taxon>Leptospirales</taxon>
        <taxon>Leptospiraceae</taxon>
        <taxon>Leptospira</taxon>
    </lineage>
</organism>
<dbReference type="PANTHER" id="PTHR36529:SF1">
    <property type="entry name" value="GLYCOSYLTRANSFERASE"/>
    <property type="match status" value="1"/>
</dbReference>
<reference evidence="1 2" key="1">
    <citation type="journal article" date="2019" name="PLoS Negl. Trop. Dis.">
        <title>Revisiting the worldwide diversity of Leptospira species in the environment.</title>
        <authorList>
            <person name="Vincent A.T."/>
            <person name="Schiettekatte O."/>
            <person name="Bourhy P."/>
            <person name="Veyrier F.J."/>
            <person name="Picardeau M."/>
        </authorList>
    </citation>
    <scope>NUCLEOTIDE SEQUENCE [LARGE SCALE GENOMIC DNA]</scope>
    <source>
        <strain evidence="1 2">201702444</strain>
    </source>
</reference>
<accession>A0A5F2B006</accession>
<dbReference type="Proteomes" id="UP000298429">
    <property type="component" value="Unassembled WGS sequence"/>
</dbReference>